<dbReference type="GeneID" id="24412221"/>
<accession>E3QL29</accession>
<organism evidence="3">
    <name type="scientific">Colletotrichum graminicola (strain M1.001 / M2 / FGSC 10212)</name>
    <name type="common">Maize anthracnose fungus</name>
    <name type="synonym">Glomerella graminicola</name>
    <dbReference type="NCBI Taxonomy" id="645133"/>
    <lineage>
        <taxon>Eukaryota</taxon>
        <taxon>Fungi</taxon>
        <taxon>Dikarya</taxon>
        <taxon>Ascomycota</taxon>
        <taxon>Pezizomycotina</taxon>
        <taxon>Sordariomycetes</taxon>
        <taxon>Hypocreomycetidae</taxon>
        <taxon>Glomerellales</taxon>
        <taxon>Glomerellaceae</taxon>
        <taxon>Colletotrichum</taxon>
        <taxon>Colletotrichum graminicola species complex</taxon>
    </lineage>
</organism>
<feature type="compositionally biased region" description="Low complexity" evidence="1">
    <location>
        <begin position="205"/>
        <end position="218"/>
    </location>
</feature>
<sequence length="240" mass="26544">MKLSGADRIKIVCDPFWTSSARGTKISSSRTYDVLDLLVPEKGTWKLSLSMGPDERSLVLKRSMVPESVLGVSPPQPIVLKMHFSRSHGCFLVEVNKETESLHDGLGLDKDGTFVALTAEFEQALGRRIEQRLAPSIQDSVGCSQNKRRSGYMTGGGARRRAIGKMKPQYTRLPPIKGPPARRRLETPPRDLEVEEDMESLNPVSDSESYYSTDTSRESSVSLGAFAQLSGGRGQLRQQF</sequence>
<dbReference type="HOGENOM" id="CLU_1156299_0_0_1"/>
<feature type="region of interest" description="Disordered" evidence="1">
    <location>
        <begin position="141"/>
        <end position="218"/>
    </location>
</feature>
<evidence type="ECO:0000313" key="2">
    <source>
        <dbReference type="EMBL" id="EFQ31567.1"/>
    </source>
</evidence>
<dbReference type="OrthoDB" id="3819888at2759"/>
<dbReference type="RefSeq" id="XP_008095587.1">
    <property type="nucleotide sequence ID" value="XM_008097396.1"/>
</dbReference>
<gene>
    <name evidence="2" type="ORF">GLRG_06856</name>
</gene>
<dbReference type="STRING" id="645133.E3QL29"/>
<name>E3QL29_COLGM</name>
<dbReference type="Proteomes" id="UP000008782">
    <property type="component" value="Unassembled WGS sequence"/>
</dbReference>
<keyword evidence="3" id="KW-1185">Reference proteome</keyword>
<dbReference type="EMBL" id="GG697356">
    <property type="protein sequence ID" value="EFQ31567.1"/>
    <property type="molecule type" value="Genomic_DNA"/>
</dbReference>
<dbReference type="AlphaFoldDB" id="E3QL29"/>
<dbReference type="VEuPathDB" id="FungiDB:GLRG_06856"/>
<dbReference type="eggNOG" id="ENOG502T398">
    <property type="taxonomic scope" value="Eukaryota"/>
</dbReference>
<reference evidence="3" key="1">
    <citation type="journal article" date="2012" name="Nat. Genet.">
        <title>Lifestyle transitions in plant pathogenic Colletotrichum fungi deciphered by genome and transcriptome analyses.</title>
        <authorList>
            <person name="O'Connell R.J."/>
            <person name="Thon M.R."/>
            <person name="Hacquard S."/>
            <person name="Amyotte S.G."/>
            <person name="Kleemann J."/>
            <person name="Torres M.F."/>
            <person name="Damm U."/>
            <person name="Buiate E.A."/>
            <person name="Epstein L."/>
            <person name="Alkan N."/>
            <person name="Altmueller J."/>
            <person name="Alvarado-Balderrama L."/>
            <person name="Bauser C.A."/>
            <person name="Becker C."/>
            <person name="Birren B.W."/>
            <person name="Chen Z."/>
            <person name="Choi J."/>
            <person name="Crouch J.A."/>
            <person name="Duvick J.P."/>
            <person name="Farman M.A."/>
            <person name="Gan P."/>
            <person name="Heiman D."/>
            <person name="Henrissat B."/>
            <person name="Howard R.J."/>
            <person name="Kabbage M."/>
            <person name="Koch C."/>
            <person name="Kracher B."/>
            <person name="Kubo Y."/>
            <person name="Law A.D."/>
            <person name="Lebrun M.-H."/>
            <person name="Lee Y.-H."/>
            <person name="Miyara I."/>
            <person name="Moore N."/>
            <person name="Neumann U."/>
            <person name="Nordstroem K."/>
            <person name="Panaccione D.G."/>
            <person name="Panstruga R."/>
            <person name="Place M."/>
            <person name="Proctor R.H."/>
            <person name="Prusky D."/>
            <person name="Rech G."/>
            <person name="Reinhardt R."/>
            <person name="Rollins J.A."/>
            <person name="Rounsley S."/>
            <person name="Schardl C.L."/>
            <person name="Schwartz D.C."/>
            <person name="Shenoy N."/>
            <person name="Shirasu K."/>
            <person name="Sikhakolli U.R."/>
            <person name="Stueber K."/>
            <person name="Sukno S.A."/>
            <person name="Sweigard J.A."/>
            <person name="Takano Y."/>
            <person name="Takahara H."/>
            <person name="Trail F."/>
            <person name="van der Does H.C."/>
            <person name="Voll L.M."/>
            <person name="Will I."/>
            <person name="Young S."/>
            <person name="Zeng Q."/>
            <person name="Zhang J."/>
            <person name="Zhou S."/>
            <person name="Dickman M.B."/>
            <person name="Schulze-Lefert P."/>
            <person name="Ver Loren van Themaat E."/>
            <person name="Ma L.-J."/>
            <person name="Vaillancourt L.J."/>
        </authorList>
    </citation>
    <scope>NUCLEOTIDE SEQUENCE [LARGE SCALE GENOMIC DNA]</scope>
    <source>
        <strain evidence="3">M1.001 / M2 / FGSC 10212</strain>
    </source>
</reference>
<feature type="compositionally biased region" description="Basic and acidic residues" evidence="1">
    <location>
        <begin position="183"/>
        <end position="192"/>
    </location>
</feature>
<protein>
    <submittedName>
        <fullName evidence="2">Uncharacterized protein</fullName>
    </submittedName>
</protein>
<evidence type="ECO:0000313" key="3">
    <source>
        <dbReference type="Proteomes" id="UP000008782"/>
    </source>
</evidence>
<evidence type="ECO:0000256" key="1">
    <source>
        <dbReference type="SAM" id="MobiDB-lite"/>
    </source>
</evidence>
<proteinExistence type="predicted"/>